<dbReference type="Gene3D" id="3.30.40.10">
    <property type="entry name" value="Zinc/RING finger domain, C3HC4 (zinc finger)"/>
    <property type="match status" value="1"/>
</dbReference>
<dbReference type="GeneID" id="104583983"/>
<feature type="domain" description="RING-type" evidence="9">
    <location>
        <begin position="156"/>
        <end position="198"/>
    </location>
</feature>
<evidence type="ECO:0000256" key="6">
    <source>
        <dbReference type="ARBA" id="ARBA00024209"/>
    </source>
</evidence>
<dbReference type="HOGENOM" id="CLU_084614_1_0_1"/>
<evidence type="ECO:0000256" key="3">
    <source>
        <dbReference type="ARBA" id="ARBA00022723"/>
    </source>
</evidence>
<dbReference type="PROSITE" id="PS50089">
    <property type="entry name" value="ZF_RING_2"/>
    <property type="match status" value="1"/>
</dbReference>
<organism evidence="10">
    <name type="scientific">Brachypodium distachyon</name>
    <name type="common">Purple false brome</name>
    <name type="synonym">Trachynia distachya</name>
    <dbReference type="NCBI Taxonomy" id="15368"/>
    <lineage>
        <taxon>Eukaryota</taxon>
        <taxon>Viridiplantae</taxon>
        <taxon>Streptophyta</taxon>
        <taxon>Embryophyta</taxon>
        <taxon>Tracheophyta</taxon>
        <taxon>Spermatophyta</taxon>
        <taxon>Magnoliopsida</taxon>
        <taxon>Liliopsida</taxon>
        <taxon>Poales</taxon>
        <taxon>Poaceae</taxon>
        <taxon>BOP clade</taxon>
        <taxon>Pooideae</taxon>
        <taxon>Stipodae</taxon>
        <taxon>Brachypodieae</taxon>
        <taxon>Brachypodium</taxon>
    </lineage>
</organism>
<name>I1HZ81_BRADI</name>
<keyword evidence="8" id="KW-0472">Membrane</keyword>
<comment type="similarity">
    <text evidence="6">Belongs to the RING-type zinc finger family. ATL subfamily.</text>
</comment>
<dbReference type="Proteomes" id="UP000008810">
    <property type="component" value="Chromosome 3"/>
</dbReference>
<evidence type="ECO:0000256" key="1">
    <source>
        <dbReference type="ARBA" id="ARBA00000900"/>
    </source>
</evidence>
<reference evidence="11" key="3">
    <citation type="submission" date="2018-08" db="UniProtKB">
        <authorList>
            <consortium name="EnsemblPlants"/>
        </authorList>
    </citation>
    <scope>IDENTIFICATION</scope>
    <source>
        <strain evidence="11">cv. Bd21</strain>
    </source>
</reference>
<dbReference type="SUPFAM" id="SSF57850">
    <property type="entry name" value="RING/U-box"/>
    <property type="match status" value="1"/>
</dbReference>
<dbReference type="KEGG" id="bdi:104583983"/>
<dbReference type="SMART" id="SM00184">
    <property type="entry name" value="RING"/>
    <property type="match status" value="1"/>
</dbReference>
<reference evidence="10" key="2">
    <citation type="submission" date="2017-06" db="EMBL/GenBank/DDBJ databases">
        <title>WGS assembly of Brachypodium distachyon.</title>
        <authorList>
            <consortium name="The International Brachypodium Initiative"/>
            <person name="Lucas S."/>
            <person name="Harmon-Smith M."/>
            <person name="Lail K."/>
            <person name="Tice H."/>
            <person name="Grimwood J."/>
            <person name="Bruce D."/>
            <person name="Barry K."/>
            <person name="Shu S."/>
            <person name="Lindquist E."/>
            <person name="Wang M."/>
            <person name="Pitluck S."/>
            <person name="Vogel J.P."/>
            <person name="Garvin D.F."/>
            <person name="Mockler T.C."/>
            <person name="Schmutz J."/>
            <person name="Rokhsar D."/>
            <person name="Bevan M.W."/>
        </authorList>
    </citation>
    <scope>NUCLEOTIDE SEQUENCE</scope>
    <source>
        <strain evidence="10">Bd21</strain>
    </source>
</reference>
<keyword evidence="8" id="KW-1133">Transmembrane helix</keyword>
<dbReference type="EMBL" id="CM000882">
    <property type="protein sequence ID" value="KQJ94236.1"/>
    <property type="molecule type" value="Genomic_DNA"/>
</dbReference>
<dbReference type="InterPro" id="IPR013083">
    <property type="entry name" value="Znf_RING/FYVE/PHD"/>
</dbReference>
<evidence type="ECO:0000313" key="11">
    <source>
        <dbReference type="EnsemblPlants" id="KQJ94236"/>
    </source>
</evidence>
<feature type="transmembrane region" description="Helical" evidence="8">
    <location>
        <begin position="41"/>
        <end position="61"/>
    </location>
</feature>
<dbReference type="eggNOG" id="KOG0800">
    <property type="taxonomic scope" value="Eukaryota"/>
</dbReference>
<dbReference type="OrthoDB" id="663606at2759"/>
<evidence type="ECO:0000313" key="12">
    <source>
        <dbReference type="Proteomes" id="UP000008810"/>
    </source>
</evidence>
<evidence type="ECO:0000256" key="4">
    <source>
        <dbReference type="ARBA" id="ARBA00022771"/>
    </source>
</evidence>
<accession>I1HZ81</accession>
<dbReference type="RefSeq" id="XP_010236345.1">
    <property type="nucleotide sequence ID" value="XM_010238043.1"/>
</dbReference>
<dbReference type="Pfam" id="PF13639">
    <property type="entry name" value="zf-RING_2"/>
    <property type="match status" value="1"/>
</dbReference>
<gene>
    <name evidence="11" type="primary">LOC104583983</name>
    <name evidence="10" type="ORF">BRADI_3g09390v3</name>
</gene>
<dbReference type="GO" id="GO:0061630">
    <property type="term" value="F:ubiquitin protein ligase activity"/>
    <property type="evidence" value="ECO:0007669"/>
    <property type="project" value="UniProtKB-EC"/>
</dbReference>
<evidence type="ECO:0000256" key="2">
    <source>
        <dbReference type="ARBA" id="ARBA00012483"/>
    </source>
</evidence>
<evidence type="ECO:0000256" key="7">
    <source>
        <dbReference type="PROSITE-ProRule" id="PRU00175"/>
    </source>
</evidence>
<dbReference type="PANTHER" id="PTHR14155">
    <property type="entry name" value="RING FINGER DOMAIN-CONTAINING"/>
    <property type="match status" value="1"/>
</dbReference>
<dbReference type="EC" id="2.3.2.27" evidence="2"/>
<reference evidence="10 11" key="1">
    <citation type="journal article" date="2010" name="Nature">
        <title>Genome sequencing and analysis of the model grass Brachypodium distachyon.</title>
        <authorList>
            <consortium name="International Brachypodium Initiative"/>
        </authorList>
    </citation>
    <scope>NUCLEOTIDE SEQUENCE [LARGE SCALE GENOMIC DNA]</scope>
    <source>
        <strain evidence="10 11">Bd21</strain>
    </source>
</reference>
<evidence type="ECO:0000256" key="8">
    <source>
        <dbReference type="SAM" id="Phobius"/>
    </source>
</evidence>
<evidence type="ECO:0000259" key="9">
    <source>
        <dbReference type="PROSITE" id="PS50089"/>
    </source>
</evidence>
<proteinExistence type="inferred from homology"/>
<protein>
    <recommendedName>
        <fullName evidence="2">RING-type E3 ubiquitin transferase</fullName>
        <ecNumber evidence="2">2.3.2.27</ecNumber>
    </recommendedName>
</protein>
<sequence>MGCFGRVLLLAMVSIVCFGGASMFLSLIISESRGGRLSNCSVAVLAVVLLFWVIIAGGMYVNCCDMYFPLSTTLGRCFRGAVGWLLFLPCRCCARSSQRPEIESGSGSDLVVPGQGRHLVVLAREPPVGGGGARVATTDDIPTTYEQPEGGGASECAACLGEVEQGETVKRLPACLHVFHRRCIDLWLRDHSTCPVCRRNVLAPLLPEQIV</sequence>
<dbReference type="EnsemblPlants" id="KQJ94236">
    <property type="protein sequence ID" value="KQJ94236"/>
    <property type="gene ID" value="BRADI_3g09390v3"/>
</dbReference>
<dbReference type="GO" id="GO:0008270">
    <property type="term" value="F:zinc ion binding"/>
    <property type="evidence" value="ECO:0007669"/>
    <property type="project" value="UniProtKB-KW"/>
</dbReference>
<evidence type="ECO:0000313" key="10">
    <source>
        <dbReference type="EMBL" id="KQJ94236.1"/>
    </source>
</evidence>
<comment type="catalytic activity">
    <reaction evidence="1">
        <text>S-ubiquitinyl-[E2 ubiquitin-conjugating enzyme]-L-cysteine + [acceptor protein]-L-lysine = [E2 ubiquitin-conjugating enzyme]-L-cysteine + N(6)-ubiquitinyl-[acceptor protein]-L-lysine.</text>
        <dbReference type="EC" id="2.3.2.27"/>
    </reaction>
</comment>
<evidence type="ECO:0000256" key="5">
    <source>
        <dbReference type="ARBA" id="ARBA00022833"/>
    </source>
</evidence>
<dbReference type="AlphaFoldDB" id="I1HZ81"/>
<feature type="transmembrane region" description="Helical" evidence="8">
    <location>
        <begin position="6"/>
        <end position="29"/>
    </location>
</feature>
<keyword evidence="8" id="KW-0812">Transmembrane</keyword>
<dbReference type="Gramene" id="KQJ94236">
    <property type="protein sequence ID" value="KQJ94236"/>
    <property type="gene ID" value="BRADI_3g09390v3"/>
</dbReference>
<dbReference type="OMA" id="QRSHMPA"/>
<keyword evidence="4 7" id="KW-0863">Zinc-finger</keyword>
<dbReference type="InterPro" id="IPR001841">
    <property type="entry name" value="Znf_RING"/>
</dbReference>
<keyword evidence="12" id="KW-1185">Reference proteome</keyword>
<dbReference type="InterPro" id="IPR053238">
    <property type="entry name" value="RING-H2_zinc_finger"/>
</dbReference>
<keyword evidence="5" id="KW-0862">Zinc</keyword>
<keyword evidence="3" id="KW-0479">Metal-binding</keyword>
<dbReference type="PANTHER" id="PTHR14155:SF625">
    <property type="entry name" value="OS02G0248240 PROTEIN"/>
    <property type="match status" value="1"/>
</dbReference>